<accession>A0ABY4GEM2</accession>
<gene>
    <name evidence="1" type="ORF">MUN86_27720</name>
</gene>
<keyword evidence="1" id="KW-0614">Plasmid</keyword>
<organism evidence="1 2">
    <name type="scientific">Hymenobacter volaticus</name>
    <dbReference type="NCBI Taxonomy" id="2932254"/>
    <lineage>
        <taxon>Bacteria</taxon>
        <taxon>Pseudomonadati</taxon>
        <taxon>Bacteroidota</taxon>
        <taxon>Cytophagia</taxon>
        <taxon>Cytophagales</taxon>
        <taxon>Hymenobacteraceae</taxon>
        <taxon>Hymenobacter</taxon>
    </lineage>
</organism>
<protein>
    <recommendedName>
        <fullName evidence="3">ATP-grasp domain-containing protein</fullName>
    </recommendedName>
</protein>
<dbReference type="Gene3D" id="3.30.470.20">
    <property type="entry name" value="ATP-grasp fold, B domain"/>
    <property type="match status" value="1"/>
</dbReference>
<keyword evidence="2" id="KW-1185">Reference proteome</keyword>
<sequence>MKKLTGIDLKNNGCSNERATIIFYDKYSRNNFINIIKVNSKFIGIDIYDFCLNIDIDFSASGAKISSSKYDIELINKSNIIYYPYSYESVFFDPIKGDSYYKFVKRQFASILLYLENIFDLSLGIINTPTNARKWSNKLYQLGEVSKFLPEYTIQTKIKSKYSDSEIGSIIKHLSETRGINKYNDSMALRVNKEVKNELSHGTALPYISQKYIKSTMEYRCYVFGYELILLKFSRKDLPSDIIDIHFNMELLKNAILVKITDSQLEMIDKISKLTQLKMFSVDFFSLSTNKLFIIEVNPLSSWHWLPIPIILKLEEALKKFIDKILP</sequence>
<proteinExistence type="predicted"/>
<name>A0ABY4GEM2_9BACT</name>
<geneLocation type="plasmid" evidence="1 2">
    <name>unnamed4</name>
</geneLocation>
<evidence type="ECO:0000313" key="1">
    <source>
        <dbReference type="EMBL" id="UOQ69245.1"/>
    </source>
</evidence>
<dbReference type="EMBL" id="CP095065">
    <property type="protein sequence ID" value="UOQ69245.1"/>
    <property type="molecule type" value="Genomic_DNA"/>
</dbReference>
<dbReference type="RefSeq" id="WP_245127000.1">
    <property type="nucleotide sequence ID" value="NZ_CP095065.1"/>
</dbReference>
<dbReference type="SUPFAM" id="SSF56059">
    <property type="entry name" value="Glutathione synthetase ATP-binding domain-like"/>
    <property type="match status" value="1"/>
</dbReference>
<evidence type="ECO:0008006" key="3">
    <source>
        <dbReference type="Google" id="ProtNLM"/>
    </source>
</evidence>
<dbReference type="Proteomes" id="UP000830401">
    <property type="component" value="Plasmid unnamed4"/>
</dbReference>
<evidence type="ECO:0000313" key="2">
    <source>
        <dbReference type="Proteomes" id="UP000830401"/>
    </source>
</evidence>
<reference evidence="1" key="1">
    <citation type="submission" date="2022-04" db="EMBL/GenBank/DDBJ databases">
        <title>Hymenobacter sp. isolated from the air.</title>
        <authorList>
            <person name="Won M."/>
            <person name="Lee C.-M."/>
            <person name="Woen H.-Y."/>
            <person name="Kwon S.-W."/>
        </authorList>
    </citation>
    <scope>NUCLEOTIDE SEQUENCE</scope>
    <source>
        <strain evidence="1">5420S-77</strain>
        <plasmid evidence="1">unnamed4</plasmid>
    </source>
</reference>